<gene>
    <name evidence="10" type="ORF">MNBD_PLANCTO02-1687</name>
</gene>
<dbReference type="GO" id="GO:0097272">
    <property type="term" value="P:ammonium homeostasis"/>
    <property type="evidence" value="ECO:0007669"/>
    <property type="project" value="TreeGrafter"/>
</dbReference>
<dbReference type="InterPro" id="IPR001905">
    <property type="entry name" value="Ammonium_transpt"/>
</dbReference>
<keyword evidence="5 8" id="KW-1133">Transmembrane helix</keyword>
<evidence type="ECO:0000256" key="1">
    <source>
        <dbReference type="ARBA" id="ARBA00004141"/>
    </source>
</evidence>
<organism evidence="10">
    <name type="scientific">hydrothermal vent metagenome</name>
    <dbReference type="NCBI Taxonomy" id="652676"/>
    <lineage>
        <taxon>unclassified sequences</taxon>
        <taxon>metagenomes</taxon>
        <taxon>ecological metagenomes</taxon>
    </lineage>
</organism>
<dbReference type="PROSITE" id="PS01219">
    <property type="entry name" value="AMMONIUM_TRANSP"/>
    <property type="match status" value="1"/>
</dbReference>
<comment type="similarity">
    <text evidence="2">Belongs to the ammonia transporter channel (TC 1.A.11.2) family.</text>
</comment>
<dbReference type="PANTHER" id="PTHR11730">
    <property type="entry name" value="AMMONIUM TRANSPORTER"/>
    <property type="match status" value="1"/>
</dbReference>
<evidence type="ECO:0000256" key="4">
    <source>
        <dbReference type="ARBA" id="ARBA00022692"/>
    </source>
</evidence>
<evidence type="ECO:0000256" key="3">
    <source>
        <dbReference type="ARBA" id="ARBA00022448"/>
    </source>
</evidence>
<dbReference type="InterPro" id="IPR024041">
    <property type="entry name" value="NH4_transpt_AmtB-like_dom"/>
</dbReference>
<feature type="transmembrane region" description="Helical" evidence="8">
    <location>
        <begin position="128"/>
        <end position="153"/>
    </location>
</feature>
<protein>
    <submittedName>
        <fullName evidence="10">Ammonium transporter</fullName>
    </submittedName>
</protein>
<dbReference type="EMBL" id="UOGL01000092">
    <property type="protein sequence ID" value="VAX36997.1"/>
    <property type="molecule type" value="Genomic_DNA"/>
</dbReference>
<dbReference type="InterPro" id="IPR018047">
    <property type="entry name" value="Ammonium_transpt_CS"/>
</dbReference>
<feature type="transmembrane region" description="Helical" evidence="8">
    <location>
        <begin position="173"/>
        <end position="194"/>
    </location>
</feature>
<dbReference type="Gene3D" id="1.10.3430.10">
    <property type="entry name" value="Ammonium transporter AmtB like domains"/>
    <property type="match status" value="1"/>
</dbReference>
<dbReference type="NCBIfam" id="TIGR00836">
    <property type="entry name" value="amt"/>
    <property type="match status" value="1"/>
</dbReference>
<evidence type="ECO:0000256" key="8">
    <source>
        <dbReference type="SAM" id="Phobius"/>
    </source>
</evidence>
<dbReference type="SUPFAM" id="SSF111352">
    <property type="entry name" value="Ammonium transporter"/>
    <property type="match status" value="1"/>
</dbReference>
<dbReference type="PANTHER" id="PTHR11730:SF89">
    <property type="entry name" value="AMMONIUM TRANSPORTER SLL0108-RELATED"/>
    <property type="match status" value="1"/>
</dbReference>
<accession>A0A3B1E3T5</accession>
<proteinExistence type="inferred from homology"/>
<feature type="domain" description="Ammonium transporter AmtB-like" evidence="9">
    <location>
        <begin position="89"/>
        <end position="490"/>
    </location>
</feature>
<keyword evidence="6 8" id="KW-0472">Membrane</keyword>
<feature type="transmembrane region" description="Helical" evidence="8">
    <location>
        <begin position="324"/>
        <end position="345"/>
    </location>
</feature>
<feature type="transmembrane region" description="Helical" evidence="8">
    <location>
        <begin position="374"/>
        <end position="394"/>
    </location>
</feature>
<evidence type="ECO:0000259" key="9">
    <source>
        <dbReference type="Pfam" id="PF00909"/>
    </source>
</evidence>
<dbReference type="GO" id="GO:0008519">
    <property type="term" value="F:ammonium channel activity"/>
    <property type="evidence" value="ECO:0007669"/>
    <property type="project" value="InterPro"/>
</dbReference>
<feature type="transmembrane region" description="Helical" evidence="8">
    <location>
        <begin position="246"/>
        <end position="267"/>
    </location>
</feature>
<feature type="transmembrane region" description="Helical" evidence="8">
    <location>
        <begin position="206"/>
        <end position="226"/>
    </location>
</feature>
<keyword evidence="3" id="KW-0813">Transport</keyword>
<dbReference type="Pfam" id="PF00909">
    <property type="entry name" value="Ammonium_transp"/>
    <property type="match status" value="1"/>
</dbReference>
<keyword evidence="7" id="KW-0924">Ammonia transport</keyword>
<feature type="transmembrane region" description="Helical" evidence="8">
    <location>
        <begin position="87"/>
        <end position="107"/>
    </location>
</feature>
<dbReference type="FunFam" id="1.10.3430.10:FF:000008">
    <property type="entry name" value="Ammonium transporter"/>
    <property type="match status" value="1"/>
</dbReference>
<reference evidence="10" key="1">
    <citation type="submission" date="2018-06" db="EMBL/GenBank/DDBJ databases">
        <authorList>
            <person name="Zhirakovskaya E."/>
        </authorList>
    </citation>
    <scope>NUCLEOTIDE SEQUENCE</scope>
</reference>
<sequence length="498" mass="52840">MGQKKDVKKSVFKWVRITVLALLAGCLVHYAASAYAADETKADNTKAVVATNDKAAETTDVKKEEPTLFEKEGTVKTAEALRSETDTLWTCLAAFLVFFMQAGFALVETGFTRAKNACNIIMKNLMDFSIGSLAFWLVGFGLMFGTTNGYIGTNLFFFDADSTAAIDAKINGHFGWAFLLFQTVFCATAATIVSGAVAERTKFTGYLAYSVLITIIVYPVFGSWCWNSLVLETGKGWLEAKGFLDFAGSTVVHSVGGWAALAGAIVLGPRIGKFKDGKAQPIPGHNIPLAALGVFILWLGWFGFNPGSTTSVSAANGLFAKIAVTTNLAAAAGSITAMITAWSLFKKPDTSFALNGALAGLVSITAGCNVMSPLLAVVTGAVGGVLVVYSVLFIDKLQIDDPVGAVSVHGVCGAWGTIAVGLFMADKGLFTGGGMSQLITQLLGVGVCFAWAFGVSFVIFYVIKKTIGLRVTEEEEFEGLDITEHGITAYPYFQETHK</sequence>
<feature type="transmembrane region" description="Helical" evidence="8">
    <location>
        <begin position="287"/>
        <end position="304"/>
    </location>
</feature>
<evidence type="ECO:0000256" key="6">
    <source>
        <dbReference type="ARBA" id="ARBA00023136"/>
    </source>
</evidence>
<dbReference type="InterPro" id="IPR029020">
    <property type="entry name" value="Ammonium/urea_transptr"/>
</dbReference>
<feature type="transmembrane region" description="Helical" evidence="8">
    <location>
        <begin position="437"/>
        <end position="463"/>
    </location>
</feature>
<keyword evidence="4 8" id="KW-0812">Transmembrane</keyword>
<evidence type="ECO:0000256" key="5">
    <source>
        <dbReference type="ARBA" id="ARBA00022989"/>
    </source>
</evidence>
<dbReference type="GO" id="GO:0016020">
    <property type="term" value="C:membrane"/>
    <property type="evidence" value="ECO:0007669"/>
    <property type="project" value="UniProtKB-SubCell"/>
</dbReference>
<evidence type="ECO:0000256" key="7">
    <source>
        <dbReference type="ARBA" id="ARBA00023177"/>
    </source>
</evidence>
<feature type="transmembrane region" description="Helical" evidence="8">
    <location>
        <begin position="352"/>
        <end position="368"/>
    </location>
</feature>
<evidence type="ECO:0000256" key="2">
    <source>
        <dbReference type="ARBA" id="ARBA00005887"/>
    </source>
</evidence>
<name>A0A3B1E3T5_9ZZZZ</name>
<evidence type="ECO:0000313" key="10">
    <source>
        <dbReference type="EMBL" id="VAX36997.1"/>
    </source>
</evidence>
<feature type="transmembrane region" description="Helical" evidence="8">
    <location>
        <begin position="406"/>
        <end position="425"/>
    </location>
</feature>
<comment type="subcellular location">
    <subcellularLocation>
        <location evidence="1">Membrane</location>
        <topology evidence="1">Multi-pass membrane protein</topology>
    </subcellularLocation>
</comment>
<dbReference type="AlphaFoldDB" id="A0A3B1E3T5"/>